<protein>
    <submittedName>
        <fullName evidence="2">Uncharacterized protein</fullName>
    </submittedName>
</protein>
<proteinExistence type="predicted"/>
<evidence type="ECO:0000256" key="1">
    <source>
        <dbReference type="SAM" id="MobiDB-lite"/>
    </source>
</evidence>
<sequence>MLLRVLEQGQEDGGFAKRVAEEVGRWLLEQGIGASRNTDMSGQEDVEQDVPHNPVISFLQRWDDE</sequence>
<name>A0A1I7LES1_9BACL</name>
<accession>A0A1I7LES1</accession>
<gene>
    <name evidence="2" type="ORF">SAMN05421543_14211</name>
</gene>
<dbReference type="Proteomes" id="UP000183508">
    <property type="component" value="Unassembled WGS sequence"/>
</dbReference>
<keyword evidence="3" id="KW-1185">Reference proteome</keyword>
<evidence type="ECO:0000313" key="3">
    <source>
        <dbReference type="Proteomes" id="UP000183508"/>
    </source>
</evidence>
<reference evidence="3" key="1">
    <citation type="submission" date="2016-10" db="EMBL/GenBank/DDBJ databases">
        <authorList>
            <person name="Varghese N."/>
        </authorList>
    </citation>
    <scope>NUCLEOTIDE SEQUENCE [LARGE SCALE GENOMIC DNA]</scope>
    <source>
        <strain evidence="3">DSM 17980</strain>
    </source>
</reference>
<dbReference type="EMBL" id="FPBV01000042">
    <property type="protein sequence ID" value="SFV08189.1"/>
    <property type="molecule type" value="Genomic_DNA"/>
</dbReference>
<dbReference type="STRING" id="392015.SAMN05421543_14211"/>
<organism evidence="2 3">
    <name type="scientific">Alicyclobacillus macrosporangiidus</name>
    <dbReference type="NCBI Taxonomy" id="392015"/>
    <lineage>
        <taxon>Bacteria</taxon>
        <taxon>Bacillati</taxon>
        <taxon>Bacillota</taxon>
        <taxon>Bacilli</taxon>
        <taxon>Bacillales</taxon>
        <taxon>Alicyclobacillaceae</taxon>
        <taxon>Alicyclobacillus</taxon>
    </lineage>
</organism>
<dbReference type="AlphaFoldDB" id="A0A1I7LES1"/>
<feature type="region of interest" description="Disordered" evidence="1">
    <location>
        <begin position="34"/>
        <end position="53"/>
    </location>
</feature>
<evidence type="ECO:0000313" key="2">
    <source>
        <dbReference type="EMBL" id="SFV08189.1"/>
    </source>
</evidence>